<evidence type="ECO:0000313" key="13">
    <source>
        <dbReference type="Proteomes" id="UP000550707"/>
    </source>
</evidence>
<organism evidence="12 13">
    <name type="scientific">Molossus molossus</name>
    <name type="common">Pallas' mastiff bat</name>
    <name type="synonym">Vespertilio molossus</name>
    <dbReference type="NCBI Taxonomy" id="27622"/>
    <lineage>
        <taxon>Eukaryota</taxon>
        <taxon>Metazoa</taxon>
        <taxon>Chordata</taxon>
        <taxon>Craniata</taxon>
        <taxon>Vertebrata</taxon>
        <taxon>Euteleostomi</taxon>
        <taxon>Mammalia</taxon>
        <taxon>Eutheria</taxon>
        <taxon>Laurasiatheria</taxon>
        <taxon>Chiroptera</taxon>
        <taxon>Yangochiroptera</taxon>
        <taxon>Molossidae</taxon>
        <taxon>Molossus</taxon>
    </lineage>
</organism>
<dbReference type="InParanoid" id="A0A7J8ICA1"/>
<name>A0A7J8ICA1_MOLMO</name>
<comment type="function">
    <text evidence="6">In the male reproductive tract, binds to sperm heads where it modulates sperm capacitance by inhibiting calcium uptake and nitrogen oxide (NO) production.</text>
</comment>
<evidence type="ECO:0000256" key="5">
    <source>
        <dbReference type="ARBA" id="ARBA00023157"/>
    </source>
</evidence>
<sequence length="80" mass="8612">MKITVTLLLGALALLSLSGNHARAEVLGTKAVCNTNVNGCTKIYNPVCGTDGRTYSNECQLCMENKMREIPVLIKKQGPC</sequence>
<dbReference type="PANTHER" id="PTHR21312:SF27">
    <property type="entry name" value="SERINE PROTEASE INHIBITOR KAZAL-TYPE 1"/>
    <property type="match status" value="1"/>
</dbReference>
<dbReference type="PANTHER" id="PTHR21312">
    <property type="entry name" value="SERINE PROTEASE INHIBITOR"/>
    <property type="match status" value="1"/>
</dbReference>
<evidence type="ECO:0000256" key="4">
    <source>
        <dbReference type="ARBA" id="ARBA00022900"/>
    </source>
</evidence>
<dbReference type="PROSITE" id="PS51465">
    <property type="entry name" value="KAZAL_2"/>
    <property type="match status" value="1"/>
</dbReference>
<dbReference type="PRINTS" id="PR00290">
    <property type="entry name" value="KAZALINHBTR"/>
</dbReference>
<evidence type="ECO:0000256" key="1">
    <source>
        <dbReference type="ARBA" id="ARBA00004613"/>
    </source>
</evidence>
<comment type="subcellular location">
    <subcellularLocation>
        <location evidence="1">Secreted</location>
    </subcellularLocation>
</comment>
<evidence type="ECO:0000256" key="6">
    <source>
        <dbReference type="ARBA" id="ARBA00037363"/>
    </source>
</evidence>
<keyword evidence="13" id="KW-1185">Reference proteome</keyword>
<keyword evidence="4" id="KW-0722">Serine protease inhibitor</keyword>
<dbReference type="Gene3D" id="3.30.60.30">
    <property type="match status" value="1"/>
</dbReference>
<gene>
    <name evidence="12" type="ORF">HJG59_017297</name>
</gene>
<dbReference type="InterPro" id="IPR002350">
    <property type="entry name" value="Kazal_dom"/>
</dbReference>
<dbReference type="AlphaFoldDB" id="A0A7J8ICA1"/>
<keyword evidence="3" id="KW-0646">Protease inhibitor</keyword>
<protein>
    <recommendedName>
        <fullName evidence="7">Serine protease inhibitor Kazal-type 1</fullName>
    </recommendedName>
    <alternativeName>
        <fullName evidence="8">Pancreatic secretory trypsin inhibitor</fullName>
    </alternativeName>
</protein>
<feature type="chain" id="PRO_5029600761" description="Serine protease inhibitor Kazal-type 1" evidence="10">
    <location>
        <begin position="25"/>
        <end position="80"/>
    </location>
</feature>
<dbReference type="EMBL" id="JACASF010000004">
    <property type="protein sequence ID" value="KAF6482217.1"/>
    <property type="molecule type" value="Genomic_DNA"/>
</dbReference>
<dbReference type="OrthoDB" id="126772at2759"/>
<keyword evidence="5" id="KW-1015">Disulfide bond</keyword>
<comment type="function">
    <text evidence="9">Serine protease inhibitor which exhibits anti-trypsin activity. In the pancreas, protects against trypsin-catalyzed premature activation of zymogens.</text>
</comment>
<dbReference type="FunCoup" id="A0A7J8ICA1">
    <property type="interactions" value="17"/>
</dbReference>
<evidence type="ECO:0000256" key="8">
    <source>
        <dbReference type="ARBA" id="ARBA00041915"/>
    </source>
</evidence>
<dbReference type="SMART" id="SM00280">
    <property type="entry name" value="KAZAL"/>
    <property type="match status" value="1"/>
</dbReference>
<reference evidence="12 13" key="1">
    <citation type="journal article" date="2020" name="Nature">
        <title>Six reference-quality genomes reveal evolution of bat adaptations.</title>
        <authorList>
            <person name="Jebb D."/>
            <person name="Huang Z."/>
            <person name="Pippel M."/>
            <person name="Hughes G.M."/>
            <person name="Lavrichenko K."/>
            <person name="Devanna P."/>
            <person name="Winkler S."/>
            <person name="Jermiin L.S."/>
            <person name="Skirmuntt E.C."/>
            <person name="Katzourakis A."/>
            <person name="Burkitt-Gray L."/>
            <person name="Ray D.A."/>
            <person name="Sullivan K.A.M."/>
            <person name="Roscito J.G."/>
            <person name="Kirilenko B.M."/>
            <person name="Davalos L.M."/>
            <person name="Corthals A.P."/>
            <person name="Power M.L."/>
            <person name="Jones G."/>
            <person name="Ransome R.D."/>
            <person name="Dechmann D.K.N."/>
            <person name="Locatelli A.G."/>
            <person name="Puechmaille S.J."/>
            <person name="Fedrigo O."/>
            <person name="Jarvis E.D."/>
            <person name="Hiller M."/>
            <person name="Vernes S.C."/>
            <person name="Myers E.W."/>
            <person name="Teeling E.C."/>
        </authorList>
    </citation>
    <scope>NUCLEOTIDE SEQUENCE [LARGE SCALE GENOMIC DNA]</scope>
    <source>
        <strain evidence="12">MMolMol1</strain>
        <tissue evidence="12">Muscle</tissue>
    </source>
</reference>
<dbReference type="Proteomes" id="UP000550707">
    <property type="component" value="Unassembled WGS sequence"/>
</dbReference>
<evidence type="ECO:0000313" key="12">
    <source>
        <dbReference type="EMBL" id="KAF6482217.1"/>
    </source>
</evidence>
<keyword evidence="10" id="KW-0732">Signal</keyword>
<dbReference type="FunFam" id="3.30.60.30:FF:000031">
    <property type="entry name" value="Serine protease inhibitor Kazal-type 2"/>
    <property type="match status" value="1"/>
</dbReference>
<evidence type="ECO:0000256" key="9">
    <source>
        <dbReference type="ARBA" id="ARBA00046050"/>
    </source>
</evidence>
<evidence type="ECO:0000256" key="3">
    <source>
        <dbReference type="ARBA" id="ARBA00022690"/>
    </source>
</evidence>
<dbReference type="GO" id="GO:0005576">
    <property type="term" value="C:extracellular region"/>
    <property type="evidence" value="ECO:0007669"/>
    <property type="project" value="UniProtKB-SubCell"/>
</dbReference>
<dbReference type="GO" id="GO:0004867">
    <property type="term" value="F:serine-type endopeptidase inhibitor activity"/>
    <property type="evidence" value="ECO:0007669"/>
    <property type="project" value="UniProtKB-KW"/>
</dbReference>
<evidence type="ECO:0000259" key="11">
    <source>
        <dbReference type="PROSITE" id="PS51465"/>
    </source>
</evidence>
<dbReference type="PROSITE" id="PS00282">
    <property type="entry name" value="KAZAL_1"/>
    <property type="match status" value="1"/>
</dbReference>
<dbReference type="SUPFAM" id="SSF100895">
    <property type="entry name" value="Kazal-type serine protease inhibitors"/>
    <property type="match status" value="1"/>
</dbReference>
<comment type="caution">
    <text evidence="12">The sequence shown here is derived from an EMBL/GenBank/DDBJ whole genome shotgun (WGS) entry which is preliminary data.</text>
</comment>
<feature type="signal peptide" evidence="10">
    <location>
        <begin position="1"/>
        <end position="24"/>
    </location>
</feature>
<dbReference type="InterPro" id="IPR001239">
    <property type="entry name" value="Prot_inh_Kazal-m"/>
</dbReference>
<proteinExistence type="predicted"/>
<evidence type="ECO:0000256" key="2">
    <source>
        <dbReference type="ARBA" id="ARBA00022525"/>
    </source>
</evidence>
<evidence type="ECO:0000256" key="10">
    <source>
        <dbReference type="SAM" id="SignalP"/>
    </source>
</evidence>
<dbReference type="Pfam" id="PF00050">
    <property type="entry name" value="Kazal_1"/>
    <property type="match status" value="1"/>
</dbReference>
<evidence type="ECO:0000256" key="7">
    <source>
        <dbReference type="ARBA" id="ARBA00039254"/>
    </source>
</evidence>
<keyword evidence="2" id="KW-0964">Secreted</keyword>
<accession>A0A7J8ICA1</accession>
<dbReference type="InterPro" id="IPR036058">
    <property type="entry name" value="Kazal_dom_sf"/>
</dbReference>
<feature type="domain" description="Kazal-like" evidence="11">
    <location>
        <begin position="27"/>
        <end position="80"/>
    </location>
</feature>